<evidence type="ECO:0000313" key="3">
    <source>
        <dbReference type="Proteomes" id="UP000275652"/>
    </source>
</evidence>
<proteinExistence type="predicted"/>
<name>A0A9X8H4G2_APHAT</name>
<dbReference type="Gene3D" id="1.25.40.20">
    <property type="entry name" value="Ankyrin repeat-containing domain"/>
    <property type="match status" value="2"/>
</dbReference>
<accession>A0A9X8H4G2</accession>
<sequence>MPQLAATTVILLSLDLWRIVAAFQTGVYLDMQPLAKLAALPKHYRSNEGKIRDWIQTLDAALSPWYATYGTSRIGLLVLTLPRMRDFMITHAVYFNDVDRLAFLHATFDVRRCRRNLLNLAAAQGHDASVAYLHSIGHQGCNTGAMNLAAQFGHLRIVKFLHAHRTEGCSIRAMDAAAREGHLDVVQWLHFNRTEGCTTDAMDEASARGHLEVVQWLHQNRREGCSFRAMDAAAGNGHLETVTWLLENRTEGCTPQLSLAEALRFRHLDVAVFLSTKYNLDLTLKGDLTGQSPPNVLHFRKVGVVEQRHTISQPLLADIRSKQELVQ</sequence>
<dbReference type="PANTHER" id="PTHR46586">
    <property type="entry name" value="ANKYRIN REPEAT-CONTAINING PROTEIN"/>
    <property type="match status" value="1"/>
</dbReference>
<feature type="signal peptide" evidence="1">
    <location>
        <begin position="1"/>
        <end position="22"/>
    </location>
</feature>
<dbReference type="EMBL" id="QUTI01038940">
    <property type="protein sequence ID" value="RLO00745.1"/>
    <property type="molecule type" value="Genomic_DNA"/>
</dbReference>
<dbReference type="Pfam" id="PF13637">
    <property type="entry name" value="Ank_4"/>
    <property type="match status" value="1"/>
</dbReference>
<gene>
    <name evidence="2" type="ORF">DYB28_015025</name>
</gene>
<dbReference type="Proteomes" id="UP000275652">
    <property type="component" value="Unassembled WGS sequence"/>
</dbReference>
<dbReference type="AlphaFoldDB" id="A0A9X8H4G2"/>
<evidence type="ECO:0000313" key="2">
    <source>
        <dbReference type="EMBL" id="RLO00745.1"/>
    </source>
</evidence>
<comment type="caution">
    <text evidence="2">The sequence shown here is derived from an EMBL/GenBank/DDBJ whole genome shotgun (WGS) entry which is preliminary data.</text>
</comment>
<dbReference type="InterPro" id="IPR002110">
    <property type="entry name" value="Ankyrin_rpt"/>
</dbReference>
<dbReference type="InterPro" id="IPR036770">
    <property type="entry name" value="Ankyrin_rpt-contain_sf"/>
</dbReference>
<feature type="chain" id="PRO_5040991131" evidence="1">
    <location>
        <begin position="23"/>
        <end position="327"/>
    </location>
</feature>
<protein>
    <submittedName>
        <fullName evidence="2">Uncharacterized protein</fullName>
    </submittedName>
</protein>
<keyword evidence="1" id="KW-0732">Signal</keyword>
<evidence type="ECO:0000256" key="1">
    <source>
        <dbReference type="SAM" id="SignalP"/>
    </source>
</evidence>
<organism evidence="2 3">
    <name type="scientific">Aphanomyces astaci</name>
    <name type="common">Crayfish plague agent</name>
    <dbReference type="NCBI Taxonomy" id="112090"/>
    <lineage>
        <taxon>Eukaryota</taxon>
        <taxon>Sar</taxon>
        <taxon>Stramenopiles</taxon>
        <taxon>Oomycota</taxon>
        <taxon>Saprolegniomycetes</taxon>
        <taxon>Saprolegniales</taxon>
        <taxon>Verrucalvaceae</taxon>
        <taxon>Aphanomyces</taxon>
    </lineage>
</organism>
<dbReference type="InterPro" id="IPR052050">
    <property type="entry name" value="SecEffector_AnkRepeat"/>
</dbReference>
<dbReference type="PANTHER" id="PTHR46586:SF3">
    <property type="entry name" value="ANKYRIN REPEAT-CONTAINING PROTEIN"/>
    <property type="match status" value="1"/>
</dbReference>
<reference evidence="2 3" key="1">
    <citation type="journal article" date="2018" name="J. Invertebr. Pathol.">
        <title>New genotyping method for the causative agent of crayfish plague (Aphanomyces astaci) based on whole genome data.</title>
        <authorList>
            <person name="Minardi D."/>
            <person name="Studholme D.J."/>
            <person name="van der Giezen M."/>
            <person name="Pretto T."/>
            <person name="Oidtmann B."/>
        </authorList>
    </citation>
    <scope>NUCLEOTIDE SEQUENCE [LARGE SCALE GENOMIC DNA]</scope>
    <source>
        <strain evidence="2 3">KB13</strain>
    </source>
</reference>
<dbReference type="SUPFAM" id="SSF48403">
    <property type="entry name" value="Ankyrin repeat"/>
    <property type="match status" value="1"/>
</dbReference>